<evidence type="ECO:0000256" key="3">
    <source>
        <dbReference type="ARBA" id="ARBA00007063"/>
    </source>
</evidence>
<evidence type="ECO:0000256" key="5">
    <source>
        <dbReference type="ARBA" id="ARBA00022679"/>
    </source>
</evidence>
<name>A0A4Q1B8G9_TREME</name>
<dbReference type="VEuPathDB" id="FungiDB:TREMEDRAFT_41756"/>
<dbReference type="GO" id="GO:0005789">
    <property type="term" value="C:endoplasmic reticulum membrane"/>
    <property type="evidence" value="ECO:0007669"/>
    <property type="project" value="UniProtKB-SubCell"/>
</dbReference>
<keyword evidence="7 12" id="KW-0256">Endoplasmic reticulum</keyword>
<dbReference type="InterPro" id="IPR005599">
    <property type="entry name" value="GPI_mannosylTrfase"/>
</dbReference>
<proteinExistence type="inferred from homology"/>
<dbReference type="AlphaFoldDB" id="A0A4Q1B8G9"/>
<comment type="pathway">
    <text evidence="2">Protein modification; protein glycosylation.</text>
</comment>
<evidence type="ECO:0000256" key="6">
    <source>
        <dbReference type="ARBA" id="ARBA00022692"/>
    </source>
</evidence>
<sequence>MAHSPTRTRRKLKQVIPFFLALIITINQVVWIPYTKVEESFEIHAVHDFLAYGLRPGSLHKWDHLSFPGAVPRSFLPPVLLGILTWPICSLLVNVGIIRTKLGVQILIRSVLAFLFSATFTHLQQTVRARYGSLTRRFFVLFVLGAFHLPFYAGRTLPNFLALPFVMSSVSLILRSTLSCPELVKQRRLSAAIALLTGLATVIRLELAIFVLPLTLTLVVTRRLSLMAALRAGILGGFGSLALSAPLDYYLWRQVLPHPTLPTFTSTWQIIWPEASSMAYNVLEGGAAEWGIMSRHYYFTNSLPKLLLGSLPFLLFGLAAWAGVLASIFGPAIITMVGGMSFIGHKEWRFIVYVIPVLNLLAAITAAQMWSYPQKQLRILFRLGLVGMVIVNLAAAGGMIWLSSQNYPGGEVWQVLEGLNIPENATIHFSSYPLQTGASLFTFLHTSPHGGVFPSTSQPLWVYSKDETPSLLTAQGAWDAGIDYMVLGVKEGESMVNDHVGWEKVGSVRGFEGIKWTGKWDGKLGTCAEKGVESSGGWGIKVDRGDKVIILGRKSE</sequence>
<organism evidence="13 14">
    <name type="scientific">Tremella mesenterica</name>
    <name type="common">Jelly fungus</name>
    <dbReference type="NCBI Taxonomy" id="5217"/>
    <lineage>
        <taxon>Eukaryota</taxon>
        <taxon>Fungi</taxon>
        <taxon>Dikarya</taxon>
        <taxon>Basidiomycota</taxon>
        <taxon>Agaricomycotina</taxon>
        <taxon>Tremellomycetes</taxon>
        <taxon>Tremellales</taxon>
        <taxon>Tremellaceae</taxon>
        <taxon>Tremella</taxon>
    </lineage>
</organism>
<reference evidence="13 14" key="1">
    <citation type="submission" date="2016-06" db="EMBL/GenBank/DDBJ databases">
        <title>Evolution of pathogenesis and genome organization in the Tremellales.</title>
        <authorList>
            <person name="Cuomo C."/>
            <person name="Litvintseva A."/>
            <person name="Heitman J."/>
            <person name="Chen Y."/>
            <person name="Sun S."/>
            <person name="Springer D."/>
            <person name="Dromer F."/>
            <person name="Young S."/>
            <person name="Zeng Q."/>
            <person name="Chapman S."/>
            <person name="Gujja S."/>
            <person name="Saif S."/>
            <person name="Birren B."/>
        </authorList>
    </citation>
    <scope>NUCLEOTIDE SEQUENCE [LARGE SCALE GENOMIC DNA]</scope>
    <source>
        <strain evidence="13 14">ATCC 28783</strain>
    </source>
</reference>
<comment type="function">
    <text evidence="10">Mannosyltransferase that operates in the biosynthetic pathway of dolichol-linked oligosaccharides, the glycan precursors employed in protein asparagine (N)-glycosylation. The assembly of dolichol-linked oligosaccharides begins on the cytosolic side of the endoplasmic reticulum membrane and finishes in its lumen. The sequential addition of sugars to dolichol pyrophosphate produces dolichol-linked oligosaccharides containing fourteen sugars, including two GlcNAcs, nine mannoses and three glucoses. Once assembled, the oligosaccharide is transferred from the lipid to nascent proteins by oligosaccharyltransferases. In the lumen of the endoplasmic reticulum, adds the eighth mannose residue in an alpha-1,6 linkage onto Man(7)GlcNAc(2)-PP-dolichol to produce Man(8)GlcNAc(2)-PP-dolichol.</text>
</comment>
<dbReference type="InParanoid" id="A0A4Q1B8G9"/>
<keyword evidence="5" id="KW-0808">Transferase</keyword>
<dbReference type="STRING" id="5217.A0A4Q1B8G9"/>
<feature type="transmembrane region" description="Helical" evidence="12">
    <location>
        <begin position="379"/>
        <end position="402"/>
    </location>
</feature>
<feature type="transmembrane region" description="Helical" evidence="12">
    <location>
        <begin position="15"/>
        <end position="34"/>
    </location>
</feature>
<evidence type="ECO:0000256" key="8">
    <source>
        <dbReference type="ARBA" id="ARBA00022989"/>
    </source>
</evidence>
<evidence type="ECO:0000256" key="2">
    <source>
        <dbReference type="ARBA" id="ARBA00004922"/>
    </source>
</evidence>
<dbReference type="PANTHER" id="PTHR22760:SF1">
    <property type="entry name" value="DOL-P-MAN:MAN(7)GLCNAC(2)-PP-DOL ALPHA-1,6-MANNOSYLTRANSFERASE"/>
    <property type="match status" value="1"/>
</dbReference>
<dbReference type="OrthoDB" id="19039at2759"/>
<keyword evidence="6 12" id="KW-0812">Transmembrane</keyword>
<accession>A0A4Q1B8G9</accession>
<dbReference type="EMBL" id="SDIL01000162">
    <property type="protein sequence ID" value="RXK35039.1"/>
    <property type="molecule type" value="Genomic_DNA"/>
</dbReference>
<feature type="transmembrane region" description="Helical" evidence="12">
    <location>
        <begin position="313"/>
        <end position="338"/>
    </location>
</feature>
<dbReference type="GO" id="GO:0006487">
    <property type="term" value="P:protein N-linked glycosylation"/>
    <property type="evidence" value="ECO:0007669"/>
    <property type="project" value="TreeGrafter"/>
</dbReference>
<feature type="transmembrane region" description="Helical" evidence="12">
    <location>
        <begin position="160"/>
        <end position="178"/>
    </location>
</feature>
<dbReference type="EC" id="2.4.1.-" evidence="12"/>
<comment type="similarity">
    <text evidence="3 12">Belongs to the glycosyltransferase 22 family.</text>
</comment>
<evidence type="ECO:0000256" key="7">
    <source>
        <dbReference type="ARBA" id="ARBA00022824"/>
    </source>
</evidence>
<comment type="catalytic activity">
    <reaction evidence="11">
        <text>an alpha-D-Man-(1-&gt;2)-alpha-D-Man-(1-&gt;2)-alpha-D-Man-(1-&gt;3)-[alpha-D-Man-(1-&gt;2)-alpha-D-Man-(1-&gt;3)-alpha-D-Man-(1-&gt;6)]-beta-D-Man-(1-&gt;4)-beta-D-GlcNAc-(1-&gt;4)-alpha-D-GlcNAc-diphospho-di-trans,poly-cis-dolichol + a di-trans,poly-cis-dolichyl beta-D-mannosyl phosphate = an alpha-D-Man-(1-&gt;2)-alpha-D-Man-(1-&gt;2)-alpha-D-Man-(1-&gt;3)-[alpha-D-Man-(1-&gt;2)-alpha-D-Man-(1-&gt;3)-[alpha-D-Man-(1-&gt;6)]-alpha-D-Man-(1-&gt;6)]-beta-D-Man-(1-&gt;4)-beta-D-GlcNAc-(1-&gt;4)-alpha-D-GlcNAc-diphospho-di-trans,poly-cis-dolichol + a di-trans,poly-cis-dolichyl phosphate + H(+)</text>
        <dbReference type="Rhea" id="RHEA:29535"/>
        <dbReference type="Rhea" id="RHEA-COMP:19498"/>
        <dbReference type="Rhea" id="RHEA-COMP:19501"/>
        <dbReference type="Rhea" id="RHEA-COMP:19518"/>
        <dbReference type="Rhea" id="RHEA-COMP:19519"/>
        <dbReference type="ChEBI" id="CHEBI:15378"/>
        <dbReference type="ChEBI" id="CHEBI:57683"/>
        <dbReference type="ChEBI" id="CHEBI:58211"/>
        <dbReference type="ChEBI" id="CHEBI:132517"/>
        <dbReference type="ChEBI" id="CHEBI:132519"/>
        <dbReference type="EC" id="2.4.1.260"/>
    </reaction>
    <physiologicalReaction direction="left-to-right" evidence="11">
        <dbReference type="Rhea" id="RHEA:29536"/>
    </physiologicalReaction>
</comment>
<evidence type="ECO:0000313" key="14">
    <source>
        <dbReference type="Proteomes" id="UP000289152"/>
    </source>
</evidence>
<evidence type="ECO:0000256" key="11">
    <source>
        <dbReference type="ARBA" id="ARBA00048899"/>
    </source>
</evidence>
<comment type="subcellular location">
    <subcellularLocation>
        <location evidence="1 12">Endoplasmic reticulum membrane</location>
        <topology evidence="1 12">Multi-pass membrane protein</topology>
    </subcellularLocation>
</comment>
<dbReference type="GO" id="GO:0052917">
    <property type="term" value="F:dol-P-Man:Man(7)GlcNAc(2)-PP-Dol alpha-1,6-mannosyltransferase activity"/>
    <property type="evidence" value="ECO:0007669"/>
    <property type="project" value="UniProtKB-EC"/>
</dbReference>
<dbReference type="FunCoup" id="A0A4Q1B8G9">
    <property type="interactions" value="159"/>
</dbReference>
<keyword evidence="14" id="KW-1185">Reference proteome</keyword>
<dbReference type="Proteomes" id="UP000289152">
    <property type="component" value="Unassembled WGS sequence"/>
</dbReference>
<feature type="transmembrane region" description="Helical" evidence="12">
    <location>
        <begin position="135"/>
        <end position="153"/>
    </location>
</feature>
<evidence type="ECO:0000256" key="12">
    <source>
        <dbReference type="RuleBase" id="RU363075"/>
    </source>
</evidence>
<dbReference type="Pfam" id="PF03901">
    <property type="entry name" value="Glyco_transf_22"/>
    <property type="match status" value="1"/>
</dbReference>
<feature type="transmembrane region" description="Helical" evidence="12">
    <location>
        <begin position="190"/>
        <end position="220"/>
    </location>
</feature>
<dbReference type="UniPathway" id="UPA00378"/>
<dbReference type="PANTHER" id="PTHR22760">
    <property type="entry name" value="GLYCOSYLTRANSFERASE"/>
    <property type="match status" value="1"/>
</dbReference>
<gene>
    <name evidence="13" type="ORF">M231_07692</name>
</gene>
<evidence type="ECO:0000313" key="13">
    <source>
        <dbReference type="EMBL" id="RXK35039.1"/>
    </source>
</evidence>
<keyword evidence="4 12" id="KW-0328">Glycosyltransferase</keyword>
<feature type="transmembrane region" description="Helical" evidence="12">
    <location>
        <begin position="75"/>
        <end position="94"/>
    </location>
</feature>
<evidence type="ECO:0000256" key="10">
    <source>
        <dbReference type="ARBA" id="ARBA00044721"/>
    </source>
</evidence>
<feature type="transmembrane region" description="Helical" evidence="12">
    <location>
        <begin position="350"/>
        <end position="373"/>
    </location>
</feature>
<comment type="caution">
    <text evidence="13">The sequence shown here is derived from an EMBL/GenBank/DDBJ whole genome shotgun (WGS) entry which is preliminary data.</text>
</comment>
<evidence type="ECO:0000256" key="9">
    <source>
        <dbReference type="ARBA" id="ARBA00023136"/>
    </source>
</evidence>
<evidence type="ECO:0000256" key="4">
    <source>
        <dbReference type="ARBA" id="ARBA00022676"/>
    </source>
</evidence>
<keyword evidence="8 12" id="KW-1133">Transmembrane helix</keyword>
<evidence type="ECO:0000256" key="1">
    <source>
        <dbReference type="ARBA" id="ARBA00004477"/>
    </source>
</evidence>
<feature type="transmembrane region" description="Helical" evidence="12">
    <location>
        <begin position="232"/>
        <end position="252"/>
    </location>
</feature>
<protein>
    <recommendedName>
        <fullName evidence="12">Mannosyltransferase</fullName>
        <ecNumber evidence="12">2.4.1.-</ecNumber>
    </recommendedName>
</protein>
<keyword evidence="9 12" id="KW-0472">Membrane</keyword>